<dbReference type="AlphaFoldDB" id="A0A6A3PD51"/>
<gene>
    <name evidence="2" type="ORF">PR001_g2456</name>
    <name evidence="3" type="ORF">PR003_g2458</name>
</gene>
<accession>A0A6A3PD51</accession>
<proteinExistence type="predicted"/>
<dbReference type="EMBL" id="QXFT01000077">
    <property type="protein sequence ID" value="KAE9356170.1"/>
    <property type="molecule type" value="Genomic_DNA"/>
</dbReference>
<dbReference type="Proteomes" id="UP000434957">
    <property type="component" value="Unassembled WGS sequence"/>
</dbReference>
<evidence type="ECO:0000256" key="1">
    <source>
        <dbReference type="SAM" id="MobiDB-lite"/>
    </source>
</evidence>
<protein>
    <submittedName>
        <fullName evidence="2">Uncharacterized protein</fullName>
    </submittedName>
</protein>
<dbReference type="Proteomes" id="UP000429607">
    <property type="component" value="Unassembled WGS sequence"/>
</dbReference>
<name>A0A6A3PD51_9STRA</name>
<dbReference type="EMBL" id="QXFV01000084">
    <property type="protein sequence ID" value="KAE9050347.1"/>
    <property type="molecule type" value="Genomic_DNA"/>
</dbReference>
<reference evidence="2 4" key="1">
    <citation type="submission" date="2018-09" db="EMBL/GenBank/DDBJ databases">
        <title>Genomic investigation of the strawberry pathogen Phytophthora fragariae indicates pathogenicity is determined by transcriptional variation in three key races.</title>
        <authorList>
            <person name="Adams T.M."/>
            <person name="Armitage A.D."/>
            <person name="Sobczyk M.K."/>
            <person name="Bates H.J."/>
            <person name="Dunwell J.M."/>
            <person name="Nellist C.F."/>
            <person name="Harrison R.J."/>
        </authorList>
    </citation>
    <scope>NUCLEOTIDE SEQUENCE [LARGE SCALE GENOMIC DNA]</scope>
    <source>
        <strain evidence="2 4">SCRP249</strain>
        <strain evidence="3 5">SCRP333</strain>
    </source>
</reference>
<evidence type="ECO:0000313" key="5">
    <source>
        <dbReference type="Proteomes" id="UP000434957"/>
    </source>
</evidence>
<keyword evidence="5" id="KW-1185">Reference proteome</keyword>
<evidence type="ECO:0000313" key="2">
    <source>
        <dbReference type="EMBL" id="KAE9050347.1"/>
    </source>
</evidence>
<evidence type="ECO:0000313" key="3">
    <source>
        <dbReference type="EMBL" id="KAE9356170.1"/>
    </source>
</evidence>
<feature type="compositionally biased region" description="Low complexity" evidence="1">
    <location>
        <begin position="145"/>
        <end position="162"/>
    </location>
</feature>
<organism evidence="2 4">
    <name type="scientific">Phytophthora rubi</name>
    <dbReference type="NCBI Taxonomy" id="129364"/>
    <lineage>
        <taxon>Eukaryota</taxon>
        <taxon>Sar</taxon>
        <taxon>Stramenopiles</taxon>
        <taxon>Oomycota</taxon>
        <taxon>Peronosporomycetes</taxon>
        <taxon>Peronosporales</taxon>
        <taxon>Peronosporaceae</taxon>
        <taxon>Phytophthora</taxon>
    </lineage>
</organism>
<evidence type="ECO:0000313" key="4">
    <source>
        <dbReference type="Proteomes" id="UP000429607"/>
    </source>
</evidence>
<comment type="caution">
    <text evidence="2">The sequence shown here is derived from an EMBL/GenBank/DDBJ whole genome shotgun (WGS) entry which is preliminary data.</text>
</comment>
<sequence>MQRTHLDRTGTPNPANQIAPFVSLQLQPLEARASHAQAVCLEVGTQSCRQRSATATEDSQASVVDFRQRGQFGANAVPEPTPTAVGTVVTRRGAFDASLSEDVWSDDEVEASPPASNPIVESGGGGETPVDSVEVGGEVQRSSGDAALERALTATATADRSV</sequence>
<feature type="region of interest" description="Disordered" evidence="1">
    <location>
        <begin position="101"/>
        <end position="162"/>
    </location>
</feature>